<dbReference type="InterPro" id="IPR024961">
    <property type="entry name" value="T2SS_GspC_N"/>
</dbReference>
<evidence type="ECO:0000256" key="9">
    <source>
        <dbReference type="SAM" id="Phobius"/>
    </source>
</evidence>
<evidence type="ECO:0000256" key="8">
    <source>
        <dbReference type="ARBA" id="ARBA00023136"/>
    </source>
</evidence>
<dbReference type="GO" id="GO:0015031">
    <property type="term" value="P:protein transport"/>
    <property type="evidence" value="ECO:0007669"/>
    <property type="project" value="UniProtKB-KW"/>
</dbReference>
<keyword evidence="8 9" id="KW-0472">Membrane</keyword>
<dbReference type="PATRIC" id="fig|1675527.3.peg.4621"/>
<dbReference type="InterPro" id="IPR036034">
    <property type="entry name" value="PDZ_sf"/>
</dbReference>
<dbReference type="SUPFAM" id="SSF50156">
    <property type="entry name" value="PDZ domain-like"/>
    <property type="match status" value="1"/>
</dbReference>
<evidence type="ECO:0000256" key="4">
    <source>
        <dbReference type="ARBA" id="ARBA00022519"/>
    </source>
</evidence>
<gene>
    <name evidence="11" type="ORF">AIOL_004418</name>
</gene>
<dbReference type="GO" id="GO:0005886">
    <property type="term" value="C:plasma membrane"/>
    <property type="evidence" value="ECO:0007669"/>
    <property type="project" value="UniProtKB-SubCell"/>
</dbReference>
<accession>A0A0J9E9X5</accession>
<dbReference type="AlphaFoldDB" id="A0A0J9E9X5"/>
<reference evidence="11 12" key="1">
    <citation type="submission" date="2015-06" db="EMBL/GenBank/DDBJ databases">
        <title>Draft genome sequence of an Alphaproteobacteria species associated to the Mediterranean sponge Oscarella lobularis.</title>
        <authorList>
            <person name="Jourda C."/>
            <person name="Santini S."/>
            <person name="Claverie J.-M."/>
        </authorList>
    </citation>
    <scope>NUCLEOTIDE SEQUENCE [LARGE SCALE GENOMIC DNA]</scope>
    <source>
        <strain evidence="11">IGS</strain>
    </source>
</reference>
<evidence type="ECO:0000256" key="5">
    <source>
        <dbReference type="ARBA" id="ARBA00022692"/>
    </source>
</evidence>
<dbReference type="PROSITE" id="PS50106">
    <property type="entry name" value="PDZ"/>
    <property type="match status" value="1"/>
</dbReference>
<evidence type="ECO:0000256" key="3">
    <source>
        <dbReference type="ARBA" id="ARBA00022475"/>
    </source>
</evidence>
<comment type="subcellular location">
    <subcellularLocation>
        <location evidence="1">Cell inner membrane</location>
    </subcellularLocation>
</comment>
<keyword evidence="6" id="KW-0653">Protein transport</keyword>
<keyword evidence="7 9" id="KW-1133">Transmembrane helix</keyword>
<evidence type="ECO:0000256" key="6">
    <source>
        <dbReference type="ARBA" id="ARBA00022927"/>
    </source>
</evidence>
<evidence type="ECO:0000256" key="1">
    <source>
        <dbReference type="ARBA" id="ARBA00004533"/>
    </source>
</evidence>
<proteinExistence type="predicted"/>
<evidence type="ECO:0000313" key="12">
    <source>
        <dbReference type="Proteomes" id="UP000037178"/>
    </source>
</evidence>
<keyword evidence="4" id="KW-0997">Cell inner membrane</keyword>
<evidence type="ECO:0000313" key="11">
    <source>
        <dbReference type="EMBL" id="KMW59436.1"/>
    </source>
</evidence>
<dbReference type="EMBL" id="LFTY01000002">
    <property type="protein sequence ID" value="KMW59436.1"/>
    <property type="molecule type" value="Genomic_DNA"/>
</dbReference>
<keyword evidence="3" id="KW-1003">Cell membrane</keyword>
<keyword evidence="12" id="KW-1185">Reference proteome</keyword>
<keyword evidence="2" id="KW-0813">Transport</keyword>
<dbReference type="PROSITE" id="PS51257">
    <property type="entry name" value="PROKAR_LIPOPROTEIN"/>
    <property type="match status" value="1"/>
</dbReference>
<evidence type="ECO:0000256" key="7">
    <source>
        <dbReference type="ARBA" id="ARBA00022989"/>
    </source>
</evidence>
<sequence length="286" mass="29773">MPARDWGDKVRLLSGLFTSIAVAALGFACGALGLALLPAAPDAFSQPERAPAVEPILVTARDVPDAWPAVFGVVPEVAPEPEPLPEPETAEAPPEENTTYWLTGIVAGLDSGAGMAMLAENDRNIVVKIGDTLIGGETVTAIDARGVWIEYDGKTELIPVQRTRLDGIVQLEAPSAAAASDVAADVSLVLEQVDRETISALLAEAGQLEPPIGGTGMNVARVRPGHFYAQMGLRPGDTIMAVNGAALTNADLLSGVSDEDLNSGALELDILRDGARQIVRVTLDQG</sequence>
<keyword evidence="5 9" id="KW-0812">Transmembrane</keyword>
<feature type="domain" description="PDZ" evidence="10">
    <location>
        <begin position="187"/>
        <end position="274"/>
    </location>
</feature>
<evidence type="ECO:0000256" key="2">
    <source>
        <dbReference type="ARBA" id="ARBA00022448"/>
    </source>
</evidence>
<dbReference type="Gene3D" id="2.30.42.10">
    <property type="match status" value="1"/>
</dbReference>
<dbReference type="InterPro" id="IPR001478">
    <property type="entry name" value="PDZ"/>
</dbReference>
<feature type="transmembrane region" description="Helical" evidence="9">
    <location>
        <begin position="12"/>
        <end position="37"/>
    </location>
</feature>
<dbReference type="Proteomes" id="UP000037178">
    <property type="component" value="Unassembled WGS sequence"/>
</dbReference>
<dbReference type="STRING" id="1675527.AIOL_004418"/>
<comment type="caution">
    <text evidence="11">The sequence shown here is derived from an EMBL/GenBank/DDBJ whole genome shotgun (WGS) entry which is preliminary data.</text>
</comment>
<dbReference type="Gene3D" id="2.30.30.830">
    <property type="match status" value="1"/>
</dbReference>
<evidence type="ECO:0000259" key="10">
    <source>
        <dbReference type="PROSITE" id="PS50106"/>
    </source>
</evidence>
<name>A0A0J9E9X5_9RHOB</name>
<dbReference type="Pfam" id="PF11356">
    <property type="entry name" value="T2SSC"/>
    <property type="match status" value="1"/>
</dbReference>
<organism evidence="11 12">
    <name type="scientific">Candidatus Rhodobacter oscarellae</name>
    <dbReference type="NCBI Taxonomy" id="1675527"/>
    <lineage>
        <taxon>Bacteria</taxon>
        <taxon>Pseudomonadati</taxon>
        <taxon>Pseudomonadota</taxon>
        <taxon>Alphaproteobacteria</taxon>
        <taxon>Rhodobacterales</taxon>
        <taxon>Rhodobacter group</taxon>
        <taxon>Rhodobacter</taxon>
    </lineage>
</organism>
<protein>
    <submittedName>
        <fullName evidence="11">General secretion pathway protein C</fullName>
    </submittedName>
</protein>